<organism evidence="2 3">
    <name type="scientific">Neolewinella aquimaris</name>
    <dbReference type="NCBI Taxonomy" id="1835722"/>
    <lineage>
        <taxon>Bacteria</taxon>
        <taxon>Pseudomonadati</taxon>
        <taxon>Bacteroidota</taxon>
        <taxon>Saprospiria</taxon>
        <taxon>Saprospirales</taxon>
        <taxon>Lewinellaceae</taxon>
        <taxon>Neolewinella</taxon>
    </lineage>
</organism>
<accession>A0A840E569</accession>
<dbReference type="GO" id="GO:0015074">
    <property type="term" value="P:DNA integration"/>
    <property type="evidence" value="ECO:0007669"/>
    <property type="project" value="InterPro"/>
</dbReference>
<dbReference type="EMBL" id="JACIFF010000009">
    <property type="protein sequence ID" value="MBB4080784.1"/>
    <property type="molecule type" value="Genomic_DNA"/>
</dbReference>
<proteinExistence type="predicted"/>
<dbReference type="SUPFAM" id="SSF53098">
    <property type="entry name" value="Ribonuclease H-like"/>
    <property type="match status" value="1"/>
</dbReference>
<dbReference type="Pfam" id="PF00665">
    <property type="entry name" value="rve"/>
    <property type="match status" value="1"/>
</dbReference>
<dbReference type="PANTHER" id="PTHR47515">
    <property type="entry name" value="LOW CALCIUM RESPONSE LOCUS PROTEIN T"/>
    <property type="match status" value="1"/>
</dbReference>
<dbReference type="PROSITE" id="PS50994">
    <property type="entry name" value="INTEGRASE"/>
    <property type="match status" value="1"/>
</dbReference>
<comment type="caution">
    <text evidence="2">The sequence shown here is derived from an EMBL/GenBank/DDBJ whole genome shotgun (WGS) entry which is preliminary data.</text>
</comment>
<dbReference type="Gene3D" id="3.30.420.10">
    <property type="entry name" value="Ribonuclease H-like superfamily/Ribonuclease H"/>
    <property type="match status" value="1"/>
</dbReference>
<dbReference type="PANTHER" id="PTHR47515:SF1">
    <property type="entry name" value="BLR2054 PROTEIN"/>
    <property type="match status" value="1"/>
</dbReference>
<reference evidence="2 3" key="1">
    <citation type="submission" date="2020-08" db="EMBL/GenBank/DDBJ databases">
        <title>Genomic Encyclopedia of Type Strains, Phase IV (KMG-IV): sequencing the most valuable type-strain genomes for metagenomic binning, comparative biology and taxonomic classification.</title>
        <authorList>
            <person name="Goeker M."/>
        </authorList>
    </citation>
    <scope>NUCLEOTIDE SEQUENCE [LARGE SCALE GENOMIC DNA]</scope>
    <source>
        <strain evidence="2 3">DSM 105137</strain>
    </source>
</reference>
<keyword evidence="3" id="KW-1185">Reference proteome</keyword>
<dbReference type="InterPro" id="IPR012337">
    <property type="entry name" value="RNaseH-like_sf"/>
</dbReference>
<protein>
    <submittedName>
        <fullName evidence="2">Transposase InsO family protein</fullName>
    </submittedName>
</protein>
<name>A0A840E569_9BACT</name>
<dbReference type="AlphaFoldDB" id="A0A840E569"/>
<evidence type="ECO:0000313" key="3">
    <source>
        <dbReference type="Proteomes" id="UP000576209"/>
    </source>
</evidence>
<evidence type="ECO:0000313" key="2">
    <source>
        <dbReference type="EMBL" id="MBB4080784.1"/>
    </source>
</evidence>
<dbReference type="GO" id="GO:0003676">
    <property type="term" value="F:nucleic acid binding"/>
    <property type="evidence" value="ECO:0007669"/>
    <property type="project" value="InterPro"/>
</dbReference>
<sequence length="413" mass="48539">MGWKTTTEMNEKIAFINELVTGEFSMTELCGKYGISRKTGYALRNRWQEDPVTFHLARSKRPHTSPGCTDEEVIARIRYWRQGGDSLQQKKWGARKIWAKLLGDFSASRVPCETTIHKILRRQGLIVPRKKRPRPLEPSRPRFETDHSNEIWSADYKGYRLLGNGRKCYPLTICDNYSRHIMKIAAAYRESQQDVITAFRALFREYGQPEHVLTDNGSVFSSAQSPCGYGRFSYFLIEHGIRHLLSDPGCPTQNGKHERMHRELERECFSPAAIDLRVQSQRFGQFRSDYNTVRPHEGLDLRTPSSVYERSGTVYEERVRPYDYPSEMKVRKVYATGCIRWGSYEWVTITRALAGRYIAHKTIGERCHEFYYREVCLGFFREGEEVIKENYYRLISSRDMPEKYRDWEARKRK</sequence>
<dbReference type="RefSeq" id="WP_183497004.1">
    <property type="nucleotide sequence ID" value="NZ_JACIFF010000009.1"/>
</dbReference>
<dbReference type="SUPFAM" id="SSF46689">
    <property type="entry name" value="Homeodomain-like"/>
    <property type="match status" value="1"/>
</dbReference>
<dbReference type="InterPro" id="IPR036397">
    <property type="entry name" value="RNaseH_sf"/>
</dbReference>
<dbReference type="InterPro" id="IPR001584">
    <property type="entry name" value="Integrase_cat-core"/>
</dbReference>
<dbReference type="InterPro" id="IPR009057">
    <property type="entry name" value="Homeodomain-like_sf"/>
</dbReference>
<dbReference type="Proteomes" id="UP000576209">
    <property type="component" value="Unassembled WGS sequence"/>
</dbReference>
<evidence type="ECO:0000259" key="1">
    <source>
        <dbReference type="PROSITE" id="PS50994"/>
    </source>
</evidence>
<feature type="domain" description="Integrase catalytic" evidence="1">
    <location>
        <begin position="137"/>
        <end position="312"/>
    </location>
</feature>
<gene>
    <name evidence="2" type="ORF">GGR28_003419</name>
</gene>